<keyword evidence="1" id="KW-0472">Membrane</keyword>
<dbReference type="RefSeq" id="WP_088073834.1">
    <property type="nucleotide sequence ID" value="NZ_JAHQCR010000087.1"/>
</dbReference>
<protein>
    <recommendedName>
        <fullName evidence="4">ABC-2 family transporter protein</fullName>
    </recommendedName>
</protein>
<feature type="transmembrane region" description="Helical" evidence="1">
    <location>
        <begin position="56"/>
        <end position="75"/>
    </location>
</feature>
<keyword evidence="1" id="KW-1133">Transmembrane helix</keyword>
<sequence>MVKQAFWFAKKELKYHVTAMISTALFVVFVGIIAALHLEDAVHTIFVSDTTTYSRFVLDFLFIGLTPTFGAIFFAKPYLTFRTIKEDPYGKRMAFFRALPIPVKTLALSRTIIMLTTLVTLSIVFYTTITITVQTSFFTILSPEKYIIFILIWFGFALMLAGFNPFVEYGTSGKALFIIPSIVLIPIIITIIVIYQIFDLGIVETVFLAIDKLGWIVAVIAILLGILGSYIWNKLLTKRLLKRDYL</sequence>
<feature type="transmembrane region" description="Helical" evidence="1">
    <location>
        <begin position="175"/>
        <end position="198"/>
    </location>
</feature>
<feature type="transmembrane region" description="Helical" evidence="1">
    <location>
        <begin position="112"/>
        <end position="134"/>
    </location>
</feature>
<dbReference type="EMBL" id="JAHQCR010000087">
    <property type="protein sequence ID" value="MBU9723841.1"/>
    <property type="molecule type" value="Genomic_DNA"/>
</dbReference>
<accession>A0ABS6K0L2</accession>
<keyword evidence="3" id="KW-1185">Reference proteome</keyword>
<feature type="transmembrane region" description="Helical" evidence="1">
    <location>
        <begin position="213"/>
        <end position="233"/>
    </location>
</feature>
<evidence type="ECO:0000313" key="3">
    <source>
        <dbReference type="Proteomes" id="UP000790580"/>
    </source>
</evidence>
<evidence type="ECO:0000256" key="1">
    <source>
        <dbReference type="SAM" id="Phobius"/>
    </source>
</evidence>
<feature type="transmembrane region" description="Helical" evidence="1">
    <location>
        <begin position="15"/>
        <end position="36"/>
    </location>
</feature>
<keyword evidence="1" id="KW-0812">Transmembrane</keyword>
<comment type="caution">
    <text evidence="2">The sequence shown here is derived from an EMBL/GenBank/DDBJ whole genome shotgun (WGS) entry which is preliminary data.</text>
</comment>
<reference evidence="2 3" key="1">
    <citation type="submission" date="2021-06" db="EMBL/GenBank/DDBJ databases">
        <title>Bacillus sp. RD4P76, an endophyte from a halophyte.</title>
        <authorList>
            <person name="Sun J.-Q."/>
        </authorList>
    </citation>
    <scope>NUCLEOTIDE SEQUENCE [LARGE SCALE GENOMIC DNA]</scope>
    <source>
        <strain evidence="2 3">JCM 17098</strain>
    </source>
</reference>
<dbReference type="Proteomes" id="UP000790580">
    <property type="component" value="Unassembled WGS sequence"/>
</dbReference>
<proteinExistence type="predicted"/>
<name>A0ABS6K0L2_9BACI</name>
<evidence type="ECO:0000313" key="2">
    <source>
        <dbReference type="EMBL" id="MBU9723841.1"/>
    </source>
</evidence>
<organism evidence="2 3">
    <name type="scientific">Evansella alkalicola</name>
    <dbReference type="NCBI Taxonomy" id="745819"/>
    <lineage>
        <taxon>Bacteria</taxon>
        <taxon>Bacillati</taxon>
        <taxon>Bacillota</taxon>
        <taxon>Bacilli</taxon>
        <taxon>Bacillales</taxon>
        <taxon>Bacillaceae</taxon>
        <taxon>Evansella</taxon>
    </lineage>
</organism>
<evidence type="ECO:0008006" key="4">
    <source>
        <dbReference type="Google" id="ProtNLM"/>
    </source>
</evidence>
<gene>
    <name evidence="2" type="ORF">KS407_20690</name>
</gene>
<feature type="transmembrane region" description="Helical" evidence="1">
    <location>
        <begin position="146"/>
        <end position="163"/>
    </location>
</feature>